<keyword evidence="1 2" id="KW-0418">Kinase</keyword>
<gene>
    <name evidence="1" type="primary">anmK</name>
    <name evidence="2" type="ORF">FHX50_001786</name>
</gene>
<dbReference type="InterPro" id="IPR005338">
    <property type="entry name" value="Anhydro_N_Ac-Mur_kinase"/>
</dbReference>
<comment type="caution">
    <text evidence="2">The sequence shown here is derived from an EMBL/GenBank/DDBJ whole genome shotgun (WGS) entry which is preliminary data.</text>
</comment>
<reference evidence="2 3" key="1">
    <citation type="submission" date="2020-08" db="EMBL/GenBank/DDBJ databases">
        <title>Sequencing the genomes of 1000 actinobacteria strains.</title>
        <authorList>
            <person name="Klenk H.-P."/>
        </authorList>
    </citation>
    <scope>NUCLEOTIDE SEQUENCE [LARGE SCALE GENOMIC DNA]</scope>
    <source>
        <strain evidence="2 3">DSM 23040</strain>
    </source>
</reference>
<dbReference type="AlphaFoldDB" id="A0A839QXC9"/>
<comment type="pathway">
    <text evidence="1">Amino-sugar metabolism; 1,6-anhydro-N-acetylmuramate degradation.</text>
</comment>
<proteinExistence type="inferred from homology"/>
<dbReference type="EMBL" id="JACHWP010000006">
    <property type="protein sequence ID" value="MBB3023489.1"/>
    <property type="molecule type" value="Genomic_DNA"/>
</dbReference>
<dbReference type="InterPro" id="IPR043129">
    <property type="entry name" value="ATPase_NBD"/>
</dbReference>
<sequence length="426" mass="42955">MSATVIGLMSGTSHDAIDAAAAQIHLEDGAAGPTLVLRPLGLVSAPYEPGLRRAITAALPPNPTSMGAVCELDTRIGQAFADLAARADTELCDGRADLAVSHGQTLFHWVEGGQVRGTLQLGQAAWIAERTGLTTVSDLRSRDVAAGGQGAPLVSLIDVLWLHGLQAGEADGIAPAGSAAAVNLGGIANATVLRPGADPIAFDTGPANALLDAAVHDRTGGRQSADVDGLLALAGSTHPRLLEALLADGFYERPAPKTTGKELFHPGYIAERARAADPPVDLDELSLEDLAATLTELTGRTLAGALTSANTTGAPGLVVLSGGGTRNPAIVAAIRRHLPASNVRISDELGFDSAAKEALAFAALGFFTVHGLPGALPSCTGAGRAAVLGSITPGTRGAPPLSGSPFGAANPSARVPAPIALRIEQP</sequence>
<keyword evidence="1" id="KW-0067">ATP-binding</keyword>
<dbReference type="RefSeq" id="WP_343064078.1">
    <property type="nucleotide sequence ID" value="NZ_CBCSFZ010000011.1"/>
</dbReference>
<dbReference type="GO" id="GO:0016773">
    <property type="term" value="F:phosphotransferase activity, alcohol group as acceptor"/>
    <property type="evidence" value="ECO:0007669"/>
    <property type="project" value="UniProtKB-UniRule"/>
</dbReference>
<dbReference type="GO" id="GO:0006040">
    <property type="term" value="P:amino sugar metabolic process"/>
    <property type="evidence" value="ECO:0007669"/>
    <property type="project" value="InterPro"/>
</dbReference>
<accession>A0A839QXC9</accession>
<dbReference type="GO" id="GO:0016301">
    <property type="term" value="F:kinase activity"/>
    <property type="evidence" value="ECO:0007669"/>
    <property type="project" value="UniProtKB-KW"/>
</dbReference>
<dbReference type="UniPathway" id="UPA00343"/>
<dbReference type="EC" id="2.7.1.170" evidence="1"/>
<dbReference type="NCBIfam" id="NF007146">
    <property type="entry name" value="PRK09585.2-6"/>
    <property type="match status" value="1"/>
</dbReference>
<dbReference type="GO" id="GO:0005524">
    <property type="term" value="F:ATP binding"/>
    <property type="evidence" value="ECO:0007669"/>
    <property type="project" value="UniProtKB-UniRule"/>
</dbReference>
<dbReference type="Pfam" id="PF03702">
    <property type="entry name" value="AnmK"/>
    <property type="match status" value="1"/>
</dbReference>
<comment type="pathway">
    <text evidence="1">Cell wall biogenesis; peptidoglycan recycling.</text>
</comment>
<dbReference type="Gene3D" id="3.30.420.40">
    <property type="match status" value="2"/>
</dbReference>
<dbReference type="UniPathway" id="UPA00544"/>
<comment type="similarity">
    <text evidence="1">Belongs to the anhydro-N-acetylmuramic acid kinase family.</text>
</comment>
<dbReference type="Proteomes" id="UP000568050">
    <property type="component" value="Unassembled WGS sequence"/>
</dbReference>
<feature type="binding site" evidence="1">
    <location>
        <begin position="11"/>
        <end position="18"/>
    </location>
    <ligand>
        <name>ATP</name>
        <dbReference type="ChEBI" id="CHEBI:30616"/>
    </ligand>
</feature>
<evidence type="ECO:0000313" key="3">
    <source>
        <dbReference type="Proteomes" id="UP000568050"/>
    </source>
</evidence>
<evidence type="ECO:0000313" key="2">
    <source>
        <dbReference type="EMBL" id="MBB3023489.1"/>
    </source>
</evidence>
<dbReference type="GO" id="GO:0009254">
    <property type="term" value="P:peptidoglycan turnover"/>
    <property type="evidence" value="ECO:0007669"/>
    <property type="project" value="UniProtKB-UniRule"/>
</dbReference>
<comment type="function">
    <text evidence="1">Catalyzes the specific phosphorylation of 1,6-anhydro-N-acetylmuramic acid (anhMurNAc) with the simultaneous cleavage of the 1,6-anhydro ring, generating MurNAc-6-P. Is required for the utilization of anhMurNAc either imported from the medium or derived from its own cell wall murein, and thus plays a role in cell wall recycling.</text>
</comment>
<protein>
    <recommendedName>
        <fullName evidence="1">Anhydro-N-acetylmuramic acid kinase</fullName>
        <ecNumber evidence="1">2.7.1.170</ecNumber>
    </recommendedName>
    <alternativeName>
        <fullName evidence="1">AnhMurNAc kinase</fullName>
    </alternativeName>
</protein>
<name>A0A839QXC9_9MICO</name>
<keyword evidence="1 2" id="KW-0808">Transferase</keyword>
<dbReference type="PANTHER" id="PTHR30605:SF0">
    <property type="entry name" value="ANHYDRO-N-ACETYLMURAMIC ACID KINASE"/>
    <property type="match status" value="1"/>
</dbReference>
<comment type="catalytic activity">
    <reaction evidence="1">
        <text>1,6-anhydro-N-acetyl-beta-muramate + ATP + H2O = N-acetyl-D-muramate 6-phosphate + ADP + H(+)</text>
        <dbReference type="Rhea" id="RHEA:24952"/>
        <dbReference type="ChEBI" id="CHEBI:15377"/>
        <dbReference type="ChEBI" id="CHEBI:15378"/>
        <dbReference type="ChEBI" id="CHEBI:30616"/>
        <dbReference type="ChEBI" id="CHEBI:58690"/>
        <dbReference type="ChEBI" id="CHEBI:58722"/>
        <dbReference type="ChEBI" id="CHEBI:456216"/>
        <dbReference type="EC" id="2.7.1.170"/>
    </reaction>
</comment>
<dbReference type="HAMAP" id="MF_01270">
    <property type="entry name" value="AnhMurNAc_kinase"/>
    <property type="match status" value="1"/>
</dbReference>
<dbReference type="SUPFAM" id="SSF53067">
    <property type="entry name" value="Actin-like ATPase domain"/>
    <property type="match status" value="1"/>
</dbReference>
<keyword evidence="1" id="KW-0119">Carbohydrate metabolism</keyword>
<evidence type="ECO:0000256" key="1">
    <source>
        <dbReference type="HAMAP-Rule" id="MF_01270"/>
    </source>
</evidence>
<keyword evidence="1" id="KW-0547">Nucleotide-binding</keyword>
<keyword evidence="3" id="KW-1185">Reference proteome</keyword>
<dbReference type="PANTHER" id="PTHR30605">
    <property type="entry name" value="ANHYDRO-N-ACETYLMURAMIC ACID KINASE"/>
    <property type="match status" value="1"/>
</dbReference>
<dbReference type="GO" id="GO:0097175">
    <property type="term" value="P:1,6-anhydro-N-acetyl-beta-muramic acid catabolic process"/>
    <property type="evidence" value="ECO:0007669"/>
    <property type="project" value="UniProtKB-UniRule"/>
</dbReference>
<organism evidence="2 3">
    <name type="scientific">Helcobacillus massiliensis</name>
    <dbReference type="NCBI Taxonomy" id="521392"/>
    <lineage>
        <taxon>Bacteria</taxon>
        <taxon>Bacillati</taxon>
        <taxon>Actinomycetota</taxon>
        <taxon>Actinomycetes</taxon>
        <taxon>Micrococcales</taxon>
        <taxon>Dermabacteraceae</taxon>
        <taxon>Helcobacillus</taxon>
    </lineage>
</organism>